<evidence type="ECO:0000259" key="12">
    <source>
        <dbReference type="Pfam" id="PF01467"/>
    </source>
</evidence>
<comment type="function">
    <text evidence="1 11">Catalyzes the reversible adenylation of nicotinate mononucleotide (NaMN) to nicotinic acid adenine dinucleotide (NaAD).</text>
</comment>
<keyword evidence="14" id="KW-1185">Reference proteome</keyword>
<dbReference type="InterPro" id="IPR005248">
    <property type="entry name" value="NadD/NMNAT"/>
</dbReference>
<evidence type="ECO:0000256" key="8">
    <source>
        <dbReference type="ARBA" id="ARBA00022840"/>
    </source>
</evidence>
<dbReference type="NCBIfam" id="TIGR00482">
    <property type="entry name" value="nicotinate (nicotinamide) nucleotide adenylyltransferase"/>
    <property type="match status" value="1"/>
</dbReference>
<keyword evidence="6 11" id="KW-0548">Nucleotidyltransferase</keyword>
<evidence type="ECO:0000313" key="13">
    <source>
        <dbReference type="EMBL" id="SDB03246.1"/>
    </source>
</evidence>
<evidence type="ECO:0000256" key="3">
    <source>
        <dbReference type="ARBA" id="ARBA00009014"/>
    </source>
</evidence>
<comment type="pathway">
    <text evidence="2 11">Cofactor biosynthesis; NAD(+) biosynthesis; deamido-NAD(+) from nicotinate D-ribonucleotide: step 1/1.</text>
</comment>
<dbReference type="EMBL" id="FMXO01000001">
    <property type="protein sequence ID" value="SDB03246.1"/>
    <property type="molecule type" value="Genomic_DNA"/>
</dbReference>
<evidence type="ECO:0000256" key="2">
    <source>
        <dbReference type="ARBA" id="ARBA00005019"/>
    </source>
</evidence>
<keyword evidence="8 11" id="KW-0067">ATP-binding</keyword>
<dbReference type="CDD" id="cd02165">
    <property type="entry name" value="NMNAT"/>
    <property type="match status" value="1"/>
</dbReference>
<keyword evidence="9 11" id="KW-0520">NAD</keyword>
<dbReference type="GO" id="GO:0005524">
    <property type="term" value="F:ATP binding"/>
    <property type="evidence" value="ECO:0007669"/>
    <property type="project" value="UniProtKB-KW"/>
</dbReference>
<dbReference type="SUPFAM" id="SSF52374">
    <property type="entry name" value="Nucleotidylyl transferase"/>
    <property type="match status" value="1"/>
</dbReference>
<evidence type="ECO:0000256" key="1">
    <source>
        <dbReference type="ARBA" id="ARBA00002324"/>
    </source>
</evidence>
<evidence type="ECO:0000256" key="4">
    <source>
        <dbReference type="ARBA" id="ARBA00022642"/>
    </source>
</evidence>
<dbReference type="Gene3D" id="3.40.50.620">
    <property type="entry name" value="HUPs"/>
    <property type="match status" value="1"/>
</dbReference>
<dbReference type="RefSeq" id="WP_139162870.1">
    <property type="nucleotide sequence ID" value="NZ_FMXO01000001.1"/>
</dbReference>
<reference evidence="13 14" key="1">
    <citation type="submission" date="2016-10" db="EMBL/GenBank/DDBJ databases">
        <authorList>
            <person name="de Groot N.N."/>
        </authorList>
    </citation>
    <scope>NUCLEOTIDE SEQUENCE [LARGE SCALE GENOMIC DNA]</scope>
    <source>
        <strain evidence="13 14">ASO4-2</strain>
    </source>
</reference>
<dbReference type="PANTHER" id="PTHR39321">
    <property type="entry name" value="NICOTINATE-NUCLEOTIDE ADENYLYLTRANSFERASE-RELATED"/>
    <property type="match status" value="1"/>
</dbReference>
<comment type="catalytic activity">
    <reaction evidence="10 11">
        <text>nicotinate beta-D-ribonucleotide + ATP + H(+) = deamido-NAD(+) + diphosphate</text>
        <dbReference type="Rhea" id="RHEA:22860"/>
        <dbReference type="ChEBI" id="CHEBI:15378"/>
        <dbReference type="ChEBI" id="CHEBI:30616"/>
        <dbReference type="ChEBI" id="CHEBI:33019"/>
        <dbReference type="ChEBI" id="CHEBI:57502"/>
        <dbReference type="ChEBI" id="CHEBI:58437"/>
        <dbReference type="EC" id="2.7.7.18"/>
    </reaction>
</comment>
<dbReference type="UniPathway" id="UPA00253">
    <property type="reaction ID" value="UER00332"/>
</dbReference>
<evidence type="ECO:0000256" key="5">
    <source>
        <dbReference type="ARBA" id="ARBA00022679"/>
    </source>
</evidence>
<evidence type="ECO:0000313" key="14">
    <source>
        <dbReference type="Proteomes" id="UP000198771"/>
    </source>
</evidence>
<evidence type="ECO:0000256" key="11">
    <source>
        <dbReference type="HAMAP-Rule" id="MF_00244"/>
    </source>
</evidence>
<evidence type="ECO:0000256" key="7">
    <source>
        <dbReference type="ARBA" id="ARBA00022741"/>
    </source>
</evidence>
<gene>
    <name evidence="11" type="primary">nadD</name>
    <name evidence="13" type="ORF">SAMN05660653_00139</name>
</gene>
<dbReference type="Pfam" id="PF01467">
    <property type="entry name" value="CTP_transf_like"/>
    <property type="match status" value="1"/>
</dbReference>
<dbReference type="Proteomes" id="UP000198771">
    <property type="component" value="Unassembled WGS sequence"/>
</dbReference>
<proteinExistence type="inferred from homology"/>
<evidence type="ECO:0000256" key="10">
    <source>
        <dbReference type="ARBA" id="ARBA00048721"/>
    </source>
</evidence>
<keyword evidence="5 11" id="KW-0808">Transferase</keyword>
<dbReference type="GO" id="GO:0009435">
    <property type="term" value="P:NAD+ biosynthetic process"/>
    <property type="evidence" value="ECO:0007669"/>
    <property type="project" value="UniProtKB-UniRule"/>
</dbReference>
<dbReference type="GO" id="GO:0004515">
    <property type="term" value="F:nicotinate-nucleotide adenylyltransferase activity"/>
    <property type="evidence" value="ECO:0007669"/>
    <property type="project" value="UniProtKB-UniRule"/>
</dbReference>
<dbReference type="EC" id="2.7.7.18" evidence="11"/>
<evidence type="ECO:0000256" key="6">
    <source>
        <dbReference type="ARBA" id="ARBA00022695"/>
    </source>
</evidence>
<organism evidence="13 14">
    <name type="scientific">Desulfonatronum thiosulfatophilum</name>
    <dbReference type="NCBI Taxonomy" id="617002"/>
    <lineage>
        <taxon>Bacteria</taxon>
        <taxon>Pseudomonadati</taxon>
        <taxon>Thermodesulfobacteriota</taxon>
        <taxon>Desulfovibrionia</taxon>
        <taxon>Desulfovibrionales</taxon>
        <taxon>Desulfonatronaceae</taxon>
        <taxon>Desulfonatronum</taxon>
    </lineage>
</organism>
<sequence>MSTRQKRIGVLGGSFNPIHNGHLRLAIEALEILGLDRVELIPSAVPPHKEPGGLLPFGLRCRWVREAINGHPGLHCNVMEGRRKGPSYTLDTLEELVRSLSGGRLFFLLGVPDLLTLPTWKGGLELFHKADVVAVARQDMALESTRNFIQEHWLHAAKPERRESPYGVVWQWNLEQNSARMLLIHPPFLDISSTMIRNYWRMGRNMKYLVPDPVLEEMKRQDSLLGRFWK</sequence>
<dbReference type="HAMAP" id="MF_00244">
    <property type="entry name" value="NaMN_adenylyltr"/>
    <property type="match status" value="1"/>
</dbReference>
<comment type="similarity">
    <text evidence="3 11">Belongs to the NadD family.</text>
</comment>
<protein>
    <recommendedName>
        <fullName evidence="11">Probable nicotinate-nucleotide adenylyltransferase</fullName>
        <ecNumber evidence="11">2.7.7.18</ecNumber>
    </recommendedName>
    <alternativeName>
        <fullName evidence="11">Deamido-NAD(+) diphosphorylase</fullName>
    </alternativeName>
    <alternativeName>
        <fullName evidence="11">Deamido-NAD(+) pyrophosphorylase</fullName>
    </alternativeName>
    <alternativeName>
        <fullName evidence="11">Nicotinate mononucleotide adenylyltransferase</fullName>
        <shortName evidence="11">NaMN adenylyltransferase</shortName>
    </alternativeName>
</protein>
<dbReference type="OrthoDB" id="5295945at2"/>
<dbReference type="InterPro" id="IPR004821">
    <property type="entry name" value="Cyt_trans-like"/>
</dbReference>
<keyword evidence="4 11" id="KW-0662">Pyridine nucleotide biosynthesis</keyword>
<name>A0A1G6A4Q4_9BACT</name>
<dbReference type="STRING" id="617002.SAMN05660653_00139"/>
<feature type="domain" description="Cytidyltransferase-like" evidence="12">
    <location>
        <begin position="10"/>
        <end position="198"/>
    </location>
</feature>
<dbReference type="AlphaFoldDB" id="A0A1G6A4Q4"/>
<dbReference type="InterPro" id="IPR014729">
    <property type="entry name" value="Rossmann-like_a/b/a_fold"/>
</dbReference>
<dbReference type="PANTHER" id="PTHR39321:SF3">
    <property type="entry name" value="PHOSPHOPANTETHEINE ADENYLYLTRANSFERASE"/>
    <property type="match status" value="1"/>
</dbReference>
<evidence type="ECO:0000256" key="9">
    <source>
        <dbReference type="ARBA" id="ARBA00023027"/>
    </source>
</evidence>
<keyword evidence="7 11" id="KW-0547">Nucleotide-binding</keyword>
<accession>A0A1G6A4Q4</accession>